<dbReference type="GO" id="GO:0005737">
    <property type="term" value="C:cytoplasm"/>
    <property type="evidence" value="ECO:0007669"/>
    <property type="project" value="UniProtKB-SubCell"/>
</dbReference>
<dbReference type="InterPro" id="IPR011010">
    <property type="entry name" value="DNA_brk_join_enz"/>
</dbReference>
<evidence type="ECO:0000256" key="7">
    <source>
        <dbReference type="ARBA" id="ARBA00023172"/>
    </source>
</evidence>
<keyword evidence="6 9" id="KW-0238">DNA-binding</keyword>
<keyword evidence="4" id="KW-0159">Chromosome partition</keyword>
<name>A0A5P2G1M4_9BACT</name>
<evidence type="ECO:0000256" key="9">
    <source>
        <dbReference type="PROSITE-ProRule" id="PRU01248"/>
    </source>
</evidence>
<dbReference type="GO" id="GO:0003677">
    <property type="term" value="F:DNA binding"/>
    <property type="evidence" value="ECO:0007669"/>
    <property type="project" value="UniProtKB-UniRule"/>
</dbReference>
<comment type="subcellular location">
    <subcellularLocation>
        <location evidence="1">Cytoplasm</location>
    </subcellularLocation>
</comment>
<dbReference type="Pfam" id="PF02899">
    <property type="entry name" value="Phage_int_SAM_1"/>
    <property type="match status" value="1"/>
</dbReference>
<dbReference type="InterPro" id="IPR010998">
    <property type="entry name" value="Integrase_recombinase_N"/>
</dbReference>
<dbReference type="PROSITE" id="PS51900">
    <property type="entry name" value="CB"/>
    <property type="match status" value="1"/>
</dbReference>
<feature type="domain" description="Core-binding (CB)" evidence="11">
    <location>
        <begin position="1"/>
        <end position="89"/>
    </location>
</feature>
<evidence type="ECO:0000256" key="6">
    <source>
        <dbReference type="ARBA" id="ARBA00023125"/>
    </source>
</evidence>
<dbReference type="GO" id="GO:0007059">
    <property type="term" value="P:chromosome segregation"/>
    <property type="evidence" value="ECO:0007669"/>
    <property type="project" value="UniProtKB-KW"/>
</dbReference>
<dbReference type="Gene3D" id="1.10.443.10">
    <property type="entry name" value="Intergrase catalytic core"/>
    <property type="match status" value="1"/>
</dbReference>
<dbReference type="Gene3D" id="1.10.150.130">
    <property type="match status" value="1"/>
</dbReference>
<keyword evidence="7" id="KW-0233">DNA recombination</keyword>
<evidence type="ECO:0000256" key="2">
    <source>
        <dbReference type="ARBA" id="ARBA00022490"/>
    </source>
</evidence>
<evidence type="ECO:0000256" key="1">
    <source>
        <dbReference type="ARBA" id="ARBA00004496"/>
    </source>
</evidence>
<evidence type="ECO:0000256" key="3">
    <source>
        <dbReference type="ARBA" id="ARBA00022618"/>
    </source>
</evidence>
<dbReference type="GO" id="GO:0015074">
    <property type="term" value="P:DNA integration"/>
    <property type="evidence" value="ECO:0007669"/>
    <property type="project" value="UniProtKB-KW"/>
</dbReference>
<keyword evidence="2" id="KW-0963">Cytoplasm</keyword>
<keyword evidence="13" id="KW-1185">Reference proteome</keyword>
<dbReference type="GO" id="GO:0006310">
    <property type="term" value="P:DNA recombination"/>
    <property type="evidence" value="ECO:0007669"/>
    <property type="project" value="UniProtKB-KW"/>
</dbReference>
<evidence type="ECO:0000259" key="10">
    <source>
        <dbReference type="PROSITE" id="PS51898"/>
    </source>
</evidence>
<protein>
    <submittedName>
        <fullName evidence="12">Tyrosine-type recombinase/integrase</fullName>
    </submittedName>
</protein>
<accession>A0A5P2G1M4</accession>
<dbReference type="Pfam" id="PF00589">
    <property type="entry name" value="Phage_integrase"/>
    <property type="match status" value="1"/>
</dbReference>
<dbReference type="EMBL" id="CP044016">
    <property type="protein sequence ID" value="QES89335.1"/>
    <property type="molecule type" value="Genomic_DNA"/>
</dbReference>
<evidence type="ECO:0000313" key="12">
    <source>
        <dbReference type="EMBL" id="QES89335.1"/>
    </source>
</evidence>
<dbReference type="Proteomes" id="UP000292424">
    <property type="component" value="Chromosome"/>
</dbReference>
<dbReference type="InterPro" id="IPR004107">
    <property type="entry name" value="Integrase_SAM-like_N"/>
</dbReference>
<evidence type="ECO:0000259" key="11">
    <source>
        <dbReference type="PROSITE" id="PS51900"/>
    </source>
</evidence>
<dbReference type="OrthoDB" id="9801717at2"/>
<keyword evidence="8" id="KW-0131">Cell cycle</keyword>
<evidence type="ECO:0000256" key="4">
    <source>
        <dbReference type="ARBA" id="ARBA00022829"/>
    </source>
</evidence>
<dbReference type="GO" id="GO:0051301">
    <property type="term" value="P:cell division"/>
    <property type="evidence" value="ECO:0007669"/>
    <property type="project" value="UniProtKB-KW"/>
</dbReference>
<dbReference type="InterPro" id="IPR002104">
    <property type="entry name" value="Integrase_catalytic"/>
</dbReference>
<gene>
    <name evidence="12" type="ORF">E0W69_011905</name>
</gene>
<dbReference type="InterPro" id="IPR013762">
    <property type="entry name" value="Integrase-like_cat_sf"/>
</dbReference>
<dbReference type="PANTHER" id="PTHR30349">
    <property type="entry name" value="PHAGE INTEGRASE-RELATED"/>
    <property type="match status" value="1"/>
</dbReference>
<evidence type="ECO:0000313" key="13">
    <source>
        <dbReference type="Proteomes" id="UP000292424"/>
    </source>
</evidence>
<dbReference type="AlphaFoldDB" id="A0A5P2G1M4"/>
<dbReference type="PROSITE" id="PS51898">
    <property type="entry name" value="TYR_RECOMBINASE"/>
    <property type="match status" value="1"/>
</dbReference>
<dbReference type="KEGG" id="arac:E0W69_011905"/>
<dbReference type="InterPro" id="IPR044068">
    <property type="entry name" value="CB"/>
</dbReference>
<organism evidence="12 13">
    <name type="scientific">Rhizosphaericola mali</name>
    <dbReference type="NCBI Taxonomy" id="2545455"/>
    <lineage>
        <taxon>Bacteria</taxon>
        <taxon>Pseudomonadati</taxon>
        <taxon>Bacteroidota</taxon>
        <taxon>Chitinophagia</taxon>
        <taxon>Chitinophagales</taxon>
        <taxon>Chitinophagaceae</taxon>
        <taxon>Rhizosphaericola</taxon>
    </lineage>
</organism>
<proteinExistence type="predicted"/>
<sequence length="297" mass="34425">MQLDLAIESFTQYIQLEKRYSPNTLLAYQNDLAQFQIFIQSIEPKIEIEQIKPSYVKSWMASLKNEEQADARTIRRKISSLKSFFKFHLKESNVENSPVANIILPKMKKRLPSFLTENEAQKMEEISIDEDNWKDRNKQLILELLYETGMRRNELIEIKTADLDSYNAQVKVLGKGNKERFVPLSKNLLESMINYLQDRPEMSNQQPNLLVLPNGKKLYPKYVYNLVTEILSNVTTSKKKSPHVLRHTFATQLLNNGADLNAVKELLGHANLAATQMYTHNTIEKLKEVFKQAHPKA</sequence>
<dbReference type="InterPro" id="IPR050090">
    <property type="entry name" value="Tyrosine_recombinase_XerCD"/>
</dbReference>
<feature type="domain" description="Tyr recombinase" evidence="10">
    <location>
        <begin position="110"/>
        <end position="291"/>
    </location>
</feature>
<keyword evidence="5" id="KW-0229">DNA integration</keyword>
<dbReference type="RefSeq" id="WP_131330280.1">
    <property type="nucleotide sequence ID" value="NZ_CP044016.1"/>
</dbReference>
<dbReference type="PANTHER" id="PTHR30349:SF77">
    <property type="entry name" value="TYROSINE RECOMBINASE XERC"/>
    <property type="match status" value="1"/>
</dbReference>
<evidence type="ECO:0000256" key="5">
    <source>
        <dbReference type="ARBA" id="ARBA00022908"/>
    </source>
</evidence>
<reference evidence="12 13" key="1">
    <citation type="submission" date="2019-09" db="EMBL/GenBank/DDBJ databases">
        <title>Complete genome sequence of Arachidicoccus sp. B3-10 isolated from apple orchard soil.</title>
        <authorList>
            <person name="Kim H.S."/>
            <person name="Han K.-I."/>
            <person name="Suh M.K."/>
            <person name="Lee K.C."/>
            <person name="Eom M.K."/>
            <person name="Kim J.-S."/>
            <person name="Kang S.W."/>
            <person name="Sin Y."/>
            <person name="Lee J.-S."/>
        </authorList>
    </citation>
    <scope>NUCLEOTIDE SEQUENCE [LARGE SCALE GENOMIC DNA]</scope>
    <source>
        <strain evidence="12 13">B3-10</strain>
    </source>
</reference>
<keyword evidence="3" id="KW-0132">Cell division</keyword>
<dbReference type="SUPFAM" id="SSF56349">
    <property type="entry name" value="DNA breaking-rejoining enzymes"/>
    <property type="match status" value="1"/>
</dbReference>
<evidence type="ECO:0000256" key="8">
    <source>
        <dbReference type="ARBA" id="ARBA00023306"/>
    </source>
</evidence>